<dbReference type="CDD" id="cd00033">
    <property type="entry name" value="CCP"/>
    <property type="match status" value="12"/>
</dbReference>
<dbReference type="InterPro" id="IPR000859">
    <property type="entry name" value="CUB_dom"/>
</dbReference>
<dbReference type="FunFam" id="2.60.120.290:FF:000001">
    <property type="entry name" value="CUB and sushi domain-containing protein 3 isoform X1"/>
    <property type="match status" value="2"/>
</dbReference>
<evidence type="ECO:0000259" key="13">
    <source>
        <dbReference type="PROSITE" id="PS50923"/>
    </source>
</evidence>
<evidence type="ECO:0000256" key="11">
    <source>
        <dbReference type="PROSITE-ProRule" id="PRU00302"/>
    </source>
</evidence>
<dbReference type="FunFam" id="2.10.70.10:FF:000011">
    <property type="entry name" value="CUB and sushi domain-containing protein 3 isoform A"/>
    <property type="match status" value="2"/>
</dbReference>
<feature type="domain" description="Sushi" evidence="13">
    <location>
        <begin position="1109"/>
        <end position="1170"/>
    </location>
</feature>
<dbReference type="SMART" id="SM00042">
    <property type="entry name" value="CUB"/>
    <property type="match status" value="4"/>
</dbReference>
<reference evidence="14 15" key="1">
    <citation type="submission" date="2019-07" db="EMBL/GenBank/DDBJ databases">
        <title>Chromosome genome assembly for large yellow croaker.</title>
        <authorList>
            <person name="Xiao S."/>
        </authorList>
    </citation>
    <scope>NUCLEOTIDE SEQUENCE [LARGE SCALE GENOMIC DNA]</scope>
    <source>
        <strain evidence="14">JMULYC20181020</strain>
        <tissue evidence="14">Muscle</tissue>
    </source>
</reference>
<feature type="domain" description="Sushi" evidence="13">
    <location>
        <begin position="311"/>
        <end position="370"/>
    </location>
</feature>
<evidence type="ECO:0000256" key="8">
    <source>
        <dbReference type="ARBA" id="ARBA00023157"/>
    </source>
</evidence>
<dbReference type="Gene3D" id="2.10.70.10">
    <property type="entry name" value="Complement Module, domain 1"/>
    <property type="match status" value="13"/>
</dbReference>
<dbReference type="FunFam" id="2.10.70.10:FF:000002">
    <property type="entry name" value="CUB and Sushi multiple domains 3"/>
    <property type="match status" value="2"/>
</dbReference>
<feature type="domain" description="Sushi" evidence="13">
    <location>
        <begin position="442"/>
        <end position="502"/>
    </location>
</feature>
<evidence type="ECO:0000256" key="4">
    <source>
        <dbReference type="ARBA" id="ARBA00022729"/>
    </source>
</evidence>
<evidence type="ECO:0000256" key="6">
    <source>
        <dbReference type="ARBA" id="ARBA00022989"/>
    </source>
</evidence>
<dbReference type="PROSITE" id="PS01180">
    <property type="entry name" value="CUB"/>
    <property type="match status" value="4"/>
</dbReference>
<feature type="domain" description="Sushi" evidence="13">
    <location>
        <begin position="704"/>
        <end position="769"/>
    </location>
</feature>
<comment type="similarity">
    <text evidence="10">Belongs to the CSMD family.</text>
</comment>
<feature type="domain" description="CUB" evidence="12">
    <location>
        <begin position="91"/>
        <end position="199"/>
    </location>
</feature>
<dbReference type="Proteomes" id="UP000424527">
    <property type="component" value="Unassembled WGS sequence"/>
</dbReference>
<dbReference type="SMART" id="SM00032">
    <property type="entry name" value="CCP"/>
    <property type="match status" value="13"/>
</dbReference>
<evidence type="ECO:0000313" key="14">
    <source>
        <dbReference type="EMBL" id="KAE8297230.1"/>
    </source>
</evidence>
<evidence type="ECO:0000259" key="12">
    <source>
        <dbReference type="PROSITE" id="PS01180"/>
    </source>
</evidence>
<dbReference type="InterPro" id="IPR051277">
    <property type="entry name" value="SEZ6_CSMD_C4BPB_Regulators"/>
</dbReference>
<evidence type="ECO:0000256" key="1">
    <source>
        <dbReference type="ARBA" id="ARBA00004370"/>
    </source>
</evidence>
<name>A0A6G0J0K9_LARCR</name>
<dbReference type="GO" id="GO:0016020">
    <property type="term" value="C:membrane"/>
    <property type="evidence" value="ECO:0007669"/>
    <property type="project" value="UniProtKB-SubCell"/>
</dbReference>
<keyword evidence="2 11" id="KW-0768">Sushi</keyword>
<dbReference type="PROSITE" id="PS50923">
    <property type="entry name" value="SUSHI"/>
    <property type="match status" value="12"/>
</dbReference>
<comment type="subcellular location">
    <subcellularLocation>
        <location evidence="1">Membrane</location>
    </subcellularLocation>
</comment>
<keyword evidence="4" id="KW-0732">Signal</keyword>
<feature type="disulfide bond" evidence="11">
    <location>
        <begin position="1079"/>
        <end position="1106"/>
    </location>
</feature>
<keyword evidence="5" id="KW-0677">Repeat</keyword>
<dbReference type="SUPFAM" id="SSF57535">
    <property type="entry name" value="Complement control module/SCR domain"/>
    <property type="match status" value="13"/>
</dbReference>
<feature type="disulfide bond" evidence="11">
    <location>
        <begin position="798"/>
        <end position="825"/>
    </location>
</feature>
<feature type="domain" description="Sushi" evidence="13">
    <location>
        <begin position="579"/>
        <end position="641"/>
    </location>
</feature>
<dbReference type="EMBL" id="REGW02000004">
    <property type="protein sequence ID" value="KAE8297230.1"/>
    <property type="molecule type" value="Genomic_DNA"/>
</dbReference>
<keyword evidence="8 11" id="KW-1015">Disulfide bond</keyword>
<feature type="disulfide bond" evidence="11">
    <location>
        <begin position="958"/>
        <end position="985"/>
    </location>
</feature>
<feature type="disulfide bond" evidence="11">
    <location>
        <begin position="895"/>
        <end position="922"/>
    </location>
</feature>
<evidence type="ECO:0000256" key="10">
    <source>
        <dbReference type="ARBA" id="ARBA00061013"/>
    </source>
</evidence>
<feature type="domain" description="Sushi" evidence="13">
    <location>
        <begin position="870"/>
        <end position="924"/>
    </location>
</feature>
<comment type="caution">
    <text evidence="14">The sequence shown here is derived from an EMBL/GenBank/DDBJ whole genome shotgun (WGS) entry which is preliminary data.</text>
</comment>
<evidence type="ECO:0000313" key="15">
    <source>
        <dbReference type="Proteomes" id="UP000424527"/>
    </source>
</evidence>
<dbReference type="PANTHER" id="PTHR45656">
    <property type="entry name" value="PROTEIN CBR-CLEC-78"/>
    <property type="match status" value="1"/>
</dbReference>
<dbReference type="Gene3D" id="2.60.120.290">
    <property type="entry name" value="Spermadhesin, CUB domain"/>
    <property type="match status" value="4"/>
</dbReference>
<dbReference type="AlphaFoldDB" id="A0A6G0J0K9"/>
<keyword evidence="7" id="KW-0472">Membrane</keyword>
<comment type="caution">
    <text evidence="11">Lacks conserved residue(s) required for the propagation of feature annotation.</text>
</comment>
<feature type="domain" description="Sushi" evidence="13">
    <location>
        <begin position="1050"/>
        <end position="1108"/>
    </location>
</feature>
<feature type="domain" description="Sushi" evidence="13">
    <location>
        <begin position="925"/>
        <end position="987"/>
    </location>
</feature>
<feature type="domain" description="CUB" evidence="12">
    <location>
        <begin position="504"/>
        <end position="587"/>
    </location>
</feature>
<evidence type="ECO:0000256" key="5">
    <source>
        <dbReference type="ARBA" id="ARBA00022737"/>
    </source>
</evidence>
<dbReference type="InterPro" id="IPR035976">
    <property type="entry name" value="Sushi/SCR/CCP_sf"/>
</dbReference>
<keyword evidence="9" id="KW-0325">Glycoprotein</keyword>
<evidence type="ECO:0000256" key="3">
    <source>
        <dbReference type="ARBA" id="ARBA00022692"/>
    </source>
</evidence>
<evidence type="ECO:0000256" key="2">
    <source>
        <dbReference type="ARBA" id="ARBA00022659"/>
    </source>
</evidence>
<dbReference type="InterPro" id="IPR035914">
    <property type="entry name" value="Sperma_CUB_dom_sf"/>
</dbReference>
<protein>
    <submittedName>
        <fullName evidence="14">CUB and sushi domain-containing protein 1 CUB and sushi multiple domains protein 1</fullName>
    </submittedName>
</protein>
<dbReference type="CDD" id="cd00041">
    <property type="entry name" value="CUB"/>
    <property type="match status" value="4"/>
</dbReference>
<dbReference type="InterPro" id="IPR000436">
    <property type="entry name" value="Sushi_SCR_CCP_dom"/>
</dbReference>
<proteinExistence type="inferred from homology"/>
<feature type="domain" description="Sushi" evidence="13">
    <location>
        <begin position="642"/>
        <end position="703"/>
    </location>
</feature>
<keyword evidence="15" id="KW-1185">Reference proteome</keyword>
<feature type="domain" description="CUB" evidence="12">
    <location>
        <begin position="372"/>
        <end position="445"/>
    </location>
</feature>
<dbReference type="PANTHER" id="PTHR45656:SF4">
    <property type="entry name" value="PROTEIN CBR-CLEC-78"/>
    <property type="match status" value="1"/>
</dbReference>
<evidence type="ECO:0000256" key="9">
    <source>
        <dbReference type="ARBA" id="ARBA00023180"/>
    </source>
</evidence>
<accession>A0A6G0J0K9</accession>
<gene>
    <name evidence="14" type="ORF">D5F01_LYC03845</name>
</gene>
<feature type="disulfide bond" evidence="11">
    <location>
        <begin position="1020"/>
        <end position="1047"/>
    </location>
</feature>
<feature type="domain" description="Sushi" evidence="13">
    <location>
        <begin position="28"/>
        <end position="89"/>
    </location>
</feature>
<sequence>MLRFNAKSGQSARGFHFVYQAVPRTSDSQCSSVPEPRYGRRIGSEFSAGSVVRFECSPGYLLKGSSAIRCQAVPGALAQWNATTPTCIVPCSGNLTERRGTILSPGFPEPYPNSLNCLWRIHVSEGAGIQIQVMTFATEHNWDSLEIYDGGDMTAPKLGSFSGTTAPALLNSTSNQLLLHFQSDISVVAAGFHLEYKTRCGGVLSEMSGVILSPGFPGNYPGNLDCTWQITLPTGYGAHIQFQNFSSEDNHDFLEVRAGPQHSSALIGQFTGSQIPPTLLSTTHLTIIHFYSDHSENRPGFKLNYQAYQLQNCQDPSPFPNGDIINSDYSAGQSITFQCYPGYVLIGHPVLTCLHGTNRKWNHPFPRCEAPCGYNVTAENGTIYSPQYPNEYPNSQDCSWLITVPHGHGVYINFTLLQTEPVTDYIAVCLGLIASLTAYRLKKCSPPPVVENAEVIYEDEDFQIGDIVKYRCLPGYTLVGRAELMCKLNSHLLFEAPPTCQAQCPANEERSSSSGVILSPGFPSNYPNSQTCSWLLHMVPGYTINIYVEMFHSEKQFDELEIFDGSSGQSPLLVALSAAYCSINDPPMNGGVVNRTKLRPGSRLQFYCNRGYRLVGSSNATCRLYPNGLFQWDAPPPFCQAISCGIPQSPGNGSFHANQYTVGSQVTYHCNHGYHLDSGVPLTAVCLEDGSWSNVASAPRCLPIHCPSIDGTLSDHMTYRLLSGRLAEFGSMVMLECSTGYYLGVGHRTLRCLANGTWEGSDDPATCKIISCGELPSPPFGTKLGTLTTFGATAIFMCNHGYTLVGSHVRECGANGLWSGAETRCLAGHCDSPDPIVNGHISGDGSSYRDTVVYQCMLGYRLIGTSLSLAVTRQPSQWTDNGSEFNLNDVVNFTCNRGYVLSGNARAQCRLNGQWSSPLPICKVVNCSDPGLVENGVRQSGLRYPEIFSYGVTVAIHCKRGFYLLGSALLTCQHDGRWDRPIPHCLGVSPGICGDPGMPPHGARLGGEEFKTKSLLRFSCEAGYSLIGSAERTCLHNGTWSGTQPVCQAVSCGNPGTPAHGRIVFSDGITFGSSVAYACWEGFKTSGLTTRHCTTNGTWTGQPPDCTVISCGDPGPIGNGIYLGSEFTYNHTVTYHCNPGHLMEPPGPRRSVLRCTKDGTWNQTKPSCKGSLDNEGRDQSQHGEAFEYDCSPIRQQNYWLSEL</sequence>
<keyword evidence="6" id="KW-1133">Transmembrane helix</keyword>
<organism evidence="14 15">
    <name type="scientific">Larimichthys crocea</name>
    <name type="common">Large yellow croaker</name>
    <name type="synonym">Pseudosciaena crocea</name>
    <dbReference type="NCBI Taxonomy" id="215358"/>
    <lineage>
        <taxon>Eukaryota</taxon>
        <taxon>Metazoa</taxon>
        <taxon>Chordata</taxon>
        <taxon>Craniata</taxon>
        <taxon>Vertebrata</taxon>
        <taxon>Euteleostomi</taxon>
        <taxon>Actinopterygii</taxon>
        <taxon>Neopterygii</taxon>
        <taxon>Teleostei</taxon>
        <taxon>Neoteleostei</taxon>
        <taxon>Acanthomorphata</taxon>
        <taxon>Eupercaria</taxon>
        <taxon>Sciaenidae</taxon>
        <taxon>Larimichthys</taxon>
    </lineage>
</organism>
<evidence type="ECO:0000256" key="7">
    <source>
        <dbReference type="ARBA" id="ARBA00023136"/>
    </source>
</evidence>
<dbReference type="Pfam" id="PF00084">
    <property type="entry name" value="Sushi"/>
    <property type="match status" value="13"/>
</dbReference>
<feature type="domain" description="Sushi" evidence="13">
    <location>
        <begin position="991"/>
        <end position="1049"/>
    </location>
</feature>
<dbReference type="Pfam" id="PF00431">
    <property type="entry name" value="CUB"/>
    <property type="match status" value="4"/>
</dbReference>
<feature type="domain" description="Sushi" evidence="13">
    <location>
        <begin position="770"/>
        <end position="827"/>
    </location>
</feature>
<keyword evidence="3" id="KW-0812">Transmembrane</keyword>
<feature type="domain" description="CUB" evidence="12">
    <location>
        <begin position="200"/>
        <end position="308"/>
    </location>
</feature>
<dbReference type="SUPFAM" id="SSF49854">
    <property type="entry name" value="Spermadhesin, CUB domain"/>
    <property type="match status" value="4"/>
</dbReference>